<sequence length="81" mass="9417">MGDFLDCNLFLRRGKYSSINLTETSCSKKFFVYETSGSFEEILIGKPMRAIFPFPIFTPIKVNRGSFEAIVHELVFIYRHD</sequence>
<dbReference type="AlphaFoldDB" id="A0AAV6KAT1"/>
<dbReference type="EMBL" id="JACTNZ010000005">
    <property type="protein sequence ID" value="KAG5549583.1"/>
    <property type="molecule type" value="Genomic_DNA"/>
</dbReference>
<keyword evidence="2" id="KW-1185">Reference proteome</keyword>
<dbReference type="Proteomes" id="UP000823749">
    <property type="component" value="Chromosome 5"/>
</dbReference>
<protein>
    <submittedName>
        <fullName evidence="1">Uncharacterized protein</fullName>
    </submittedName>
</protein>
<reference evidence="1" key="1">
    <citation type="submission" date="2020-08" db="EMBL/GenBank/DDBJ databases">
        <title>Plant Genome Project.</title>
        <authorList>
            <person name="Zhang R.-G."/>
        </authorList>
    </citation>
    <scope>NUCLEOTIDE SEQUENCE</scope>
    <source>
        <strain evidence="1">WSP0</strain>
        <tissue evidence="1">Leaf</tissue>
    </source>
</reference>
<name>A0AAV6KAT1_9ERIC</name>
<accession>A0AAV6KAT1</accession>
<evidence type="ECO:0000313" key="2">
    <source>
        <dbReference type="Proteomes" id="UP000823749"/>
    </source>
</evidence>
<proteinExistence type="predicted"/>
<organism evidence="1 2">
    <name type="scientific">Rhododendron griersonianum</name>
    <dbReference type="NCBI Taxonomy" id="479676"/>
    <lineage>
        <taxon>Eukaryota</taxon>
        <taxon>Viridiplantae</taxon>
        <taxon>Streptophyta</taxon>
        <taxon>Embryophyta</taxon>
        <taxon>Tracheophyta</taxon>
        <taxon>Spermatophyta</taxon>
        <taxon>Magnoliopsida</taxon>
        <taxon>eudicotyledons</taxon>
        <taxon>Gunneridae</taxon>
        <taxon>Pentapetalae</taxon>
        <taxon>asterids</taxon>
        <taxon>Ericales</taxon>
        <taxon>Ericaceae</taxon>
        <taxon>Ericoideae</taxon>
        <taxon>Rhodoreae</taxon>
        <taxon>Rhododendron</taxon>
    </lineage>
</organism>
<gene>
    <name evidence="1" type="ORF">RHGRI_014790</name>
</gene>
<comment type="caution">
    <text evidence="1">The sequence shown here is derived from an EMBL/GenBank/DDBJ whole genome shotgun (WGS) entry which is preliminary data.</text>
</comment>
<evidence type="ECO:0000313" key="1">
    <source>
        <dbReference type="EMBL" id="KAG5549583.1"/>
    </source>
</evidence>